<dbReference type="EMBL" id="SNSC02000003">
    <property type="protein sequence ID" value="TID25647.1"/>
    <property type="molecule type" value="Genomic_DNA"/>
</dbReference>
<name>A0A4Z1P8M9_9PEZI</name>
<keyword evidence="3" id="KW-1185">Reference proteome</keyword>
<evidence type="ECO:0000256" key="1">
    <source>
        <dbReference type="SAM" id="MobiDB-lite"/>
    </source>
</evidence>
<organism evidence="2 3">
    <name type="scientific">Venturia nashicola</name>
    <dbReference type="NCBI Taxonomy" id="86259"/>
    <lineage>
        <taxon>Eukaryota</taxon>
        <taxon>Fungi</taxon>
        <taxon>Dikarya</taxon>
        <taxon>Ascomycota</taxon>
        <taxon>Pezizomycotina</taxon>
        <taxon>Dothideomycetes</taxon>
        <taxon>Pleosporomycetidae</taxon>
        <taxon>Venturiales</taxon>
        <taxon>Venturiaceae</taxon>
        <taxon>Venturia</taxon>
    </lineage>
</organism>
<evidence type="ECO:0000313" key="3">
    <source>
        <dbReference type="Proteomes" id="UP000298493"/>
    </source>
</evidence>
<dbReference type="PANTHER" id="PTHR39697">
    <property type="entry name" value="RICIN B LECTIN DOMAIN-CONTAINING PROTEIN-RELATED"/>
    <property type="match status" value="1"/>
</dbReference>
<reference evidence="2 3" key="1">
    <citation type="submission" date="2019-04" db="EMBL/GenBank/DDBJ databases">
        <title>High contiguity whole genome sequence and gene annotation resource for two Venturia nashicola isolates.</title>
        <authorList>
            <person name="Prokchorchik M."/>
            <person name="Won K."/>
            <person name="Lee Y."/>
            <person name="Choi E.D."/>
            <person name="Segonzac C."/>
            <person name="Sohn K.H."/>
        </authorList>
    </citation>
    <scope>NUCLEOTIDE SEQUENCE [LARGE SCALE GENOMIC DNA]</scope>
    <source>
        <strain evidence="2 3">PRI2</strain>
    </source>
</reference>
<evidence type="ECO:0000313" key="2">
    <source>
        <dbReference type="EMBL" id="TID25647.1"/>
    </source>
</evidence>
<comment type="caution">
    <text evidence="2">The sequence shown here is derived from an EMBL/GenBank/DDBJ whole genome shotgun (WGS) entry which is preliminary data.</text>
</comment>
<dbReference type="Proteomes" id="UP000298493">
    <property type="component" value="Unassembled WGS sequence"/>
</dbReference>
<feature type="region of interest" description="Disordered" evidence="1">
    <location>
        <begin position="1"/>
        <end position="47"/>
    </location>
</feature>
<sequence>MPPHFDPELINPSDVDNSAIYTSKTPPETIAGDVTEDQEQPDEIPSPLCAPWPGSTYMIRSTSPGTAGQVITLLEGRIVLAKPGSRGSSQWDCIEKNGWLGFRNPVSGKLLGHDEPGWLRCVVDQHRDWEYFCVRMKPDGGFVLLLRNGEKAESLCQVGVKVEKGKKAHEGKLAKIQRGDGIVWEFIKVYQTTSEEEYEEAQEMTAPIVVHPRLPMKSTSPAPIFGQPSPLFSSIANLGPSLNDLRIVSKKWQVIDNPLAKLASSVGTKAAWA</sequence>
<dbReference type="OrthoDB" id="5289641at2759"/>
<proteinExistence type="predicted"/>
<protein>
    <submittedName>
        <fullName evidence="2">Uncharacterized protein</fullName>
    </submittedName>
</protein>
<accession>A0A4Z1P8M9</accession>
<dbReference type="AlphaFoldDB" id="A0A4Z1P8M9"/>
<feature type="compositionally biased region" description="Polar residues" evidence="1">
    <location>
        <begin position="14"/>
        <end position="26"/>
    </location>
</feature>
<dbReference type="PANTHER" id="PTHR39697:SF2">
    <property type="entry name" value="CYANOVIRIN-N DOMAIN-CONTAINING PROTEIN"/>
    <property type="match status" value="1"/>
</dbReference>
<gene>
    <name evidence="2" type="ORF">E6O75_ATG03510</name>
</gene>